<dbReference type="RefSeq" id="WP_341366709.1">
    <property type="nucleotide sequence ID" value="NZ_CP150951.2"/>
</dbReference>
<sequence>MSNSKIWEAISQASARDLFDFALTLEANFSMQRLSDEADGSAEIADGELAAFLFQTADDRVEPASPNIVEVKP</sequence>
<name>A0ABZ2V3R6_9RHOB</name>
<dbReference type="EMBL" id="CP150951">
    <property type="protein sequence ID" value="WZC48595.1"/>
    <property type="molecule type" value="Genomic_DNA"/>
</dbReference>
<gene>
    <name evidence="1" type="ORF">AABB29_17380</name>
</gene>
<protein>
    <submittedName>
        <fullName evidence="1">Uncharacterized protein</fullName>
    </submittedName>
</protein>
<dbReference type="Proteomes" id="UP001440612">
    <property type="component" value="Chromosome"/>
</dbReference>
<organism evidence="1 2">
    <name type="scientific">Yoonia phaeophyticola</name>
    <dbReference type="NCBI Taxonomy" id="3137369"/>
    <lineage>
        <taxon>Bacteria</taxon>
        <taxon>Pseudomonadati</taxon>
        <taxon>Pseudomonadota</taxon>
        <taxon>Alphaproteobacteria</taxon>
        <taxon>Rhodobacterales</taxon>
        <taxon>Paracoccaceae</taxon>
        <taxon>Yoonia</taxon>
    </lineage>
</organism>
<reference evidence="2" key="1">
    <citation type="submission" date="2024-04" db="EMBL/GenBank/DDBJ databases">
        <title>Phylogenomic analyses of a clade within the roseobacter group suggest taxonomic reassignments of species of the genera Aestuariivita, Citreicella, Loktanella, Nautella, Pelagibaca, Ruegeria, Thalassobius, Thiobacimonas and Tropicibacter, and the proposal o.</title>
        <authorList>
            <person name="Jeon C.O."/>
        </authorList>
    </citation>
    <scope>NUCLEOTIDE SEQUENCE [LARGE SCALE GENOMIC DNA]</scope>
    <source>
        <strain evidence="2">BS5-3</strain>
    </source>
</reference>
<evidence type="ECO:0000313" key="2">
    <source>
        <dbReference type="Proteomes" id="UP001440612"/>
    </source>
</evidence>
<accession>A0ABZ2V3R6</accession>
<proteinExistence type="predicted"/>
<keyword evidence="2" id="KW-1185">Reference proteome</keyword>
<evidence type="ECO:0000313" key="1">
    <source>
        <dbReference type="EMBL" id="WZC48595.1"/>
    </source>
</evidence>